<keyword evidence="1" id="KW-0732">Signal</keyword>
<sequence length="1443" mass="155802">MKKIPLLFLLFYSINCVAQFSKTHYIPPITSNSATTTLPQDHYIYISTPSVSNVNFKIIQIGGSTISGWVNKTTPYIHLIGSGDATQLFVPSISTGIVTNKGFIIESEGLVYTSVRTNVGNFAQAGGLVCKGNSALGKRFRAGAMLNSSTIVGLLNFFSILATENNTTITISNITNGTLFANNTTYNGPITINLNKNESYILAINGNTGSNLIGALIESNKDVVVNSGSFGGTNDPSTASGAGRDVGFDQIVGTDKIGKEYIFIKGLGTTVLERALLIADEDNTEIYANGSTSPITTLQGGQYYIFDGSAFLNNNLYISSSKKVFAYQSIGGTSSNANQNLFFVPPLNCSTPKIVDNIPQIDKIGSKTYDGTVNIVTETGAGVLVNNTPVTNPITINGNPNFVFYSINGLSGNVSVKSTKQVYVSYYGTNVYATYGGYYSGFDLKPELTIENSTSISGSCIPNITLKTTPDPDYTFQWLKNDAIITGATGDTFTPSEAGYYQVKRSIPSCSTNTLSDKIPISNCPTDLDNDSVFDNIDLDNDNDGITNCTESYGDMGIDSTTGIVTKMGYSTTFSTSINTLSLNNSAVITPFTGKTNGDFISEVPAGKGNTLEYSINFAKPISLAINYVDSANNTDLITSDGEFSIKSDNDKTITVLNPNNQLLIDTNYDGIFESGVTQYSSFEISFRLNSITPLTAGTGTFSFHTYITNSLTFTHKNLSDSTNNKATFSIIATCLPKDTDGDSIADQLDLDSDNDGITDTTESLPNIFTSVSNLDNNKDGLFDVFGSGTIPLDTDNDTIPDYLDLDTDNDGIYDLDESGTNATNPDIDGDGIKNYRELDSDNDGCSDVIEAGYLGNTNATLGNSIPPTINSNGVVISSNGYINPNINYTIAAPISISTQPQIAPTCELQNSSVTLVDNGGNTYQWQLSTDGIHWNNITNNTTYSGVTSNTLTITRVINSMNGFQYRVQLNKSGNSCGLISNPATLTVYALPTLASSIDLKQCDDNSDGVSDFNLTEKNNFISANYSSETFFYYTSLIGAQTKDNTALINTPLAFTSNSRKIWVRVENPYGCFSVSEINLIVSSTQIPTTFKREFQDCDDDIATISTDTDGISKFDFSSVTSDIQSFLIPPLTNYTIKYYPNEADALAETNEITNTSNYRNSGYPNQQDIWVRVESILDNSCYGLGPHIKLIVNPKPNINTNSNGLDNQLVCSNLPTFFVELNAGITDGSPTTNYTYTWSKDGTVLPAESNPTLNVNTKGTYSVTVSTHSGCYRTRIIQVNASDVATINSIDIVDLTDLNSVTVNASGKGLYEYSLDAPLGPFQNSNRFENVTAGIHEIFVTDKNGCGTVSKTIAVIGVPKFFTPNGDGFNDYWNIKGVNANFSSKSIIYIFDRYGKLMKQILPSSQGWDGTINGAPLPADDYWFTLKLEDGREAKGHFSLQR</sequence>
<dbReference type="InterPro" id="IPR035234">
    <property type="entry name" value="IgGFc-bd_N"/>
</dbReference>
<feature type="chain" id="PRO_5045347761" evidence="1">
    <location>
        <begin position="19"/>
        <end position="1443"/>
    </location>
</feature>
<reference evidence="3 4" key="2">
    <citation type="submission" date="2023-06" db="EMBL/GenBank/DDBJ databases">
        <title>Complete Genome Sequence of Flavobacterium keumense K3R-10.</title>
        <authorList>
            <person name="Jeong H."/>
            <person name="Jhang S.Y."/>
            <person name="Kim J.N."/>
        </authorList>
    </citation>
    <scope>NUCLEOTIDE SEQUENCE [LARGE SCALE GENOMIC DNA]</scope>
    <source>
        <strain evidence="3 4">K3R-10</strain>
    </source>
</reference>
<dbReference type="RefSeq" id="WP_264533381.1">
    <property type="nucleotide sequence ID" value="NZ_CP092332.1"/>
</dbReference>
<organism evidence="3 4">
    <name type="scientific">Flavobacterium keumense</name>
    <dbReference type="NCBI Taxonomy" id="1306518"/>
    <lineage>
        <taxon>Bacteria</taxon>
        <taxon>Pseudomonadati</taxon>
        <taxon>Bacteroidota</taxon>
        <taxon>Flavobacteriia</taxon>
        <taxon>Flavobacteriales</taxon>
        <taxon>Flavobacteriaceae</taxon>
        <taxon>Flavobacterium</taxon>
    </lineage>
</organism>
<dbReference type="InterPro" id="IPR026341">
    <property type="entry name" value="T9SS_type_B"/>
</dbReference>
<feature type="signal peptide" evidence="1">
    <location>
        <begin position="1"/>
        <end position="18"/>
    </location>
</feature>
<dbReference type="Proteomes" id="UP001232117">
    <property type="component" value="Chromosome"/>
</dbReference>
<evidence type="ECO:0000313" key="4">
    <source>
        <dbReference type="Proteomes" id="UP001232117"/>
    </source>
</evidence>
<dbReference type="Pfam" id="PF13585">
    <property type="entry name" value="CHU_C"/>
    <property type="match status" value="1"/>
</dbReference>
<dbReference type="NCBIfam" id="TIGR04131">
    <property type="entry name" value="Bac_Flav_CTERM"/>
    <property type="match status" value="1"/>
</dbReference>
<name>A0ABY8N3H8_9FLAO</name>
<evidence type="ECO:0000259" key="2">
    <source>
        <dbReference type="Pfam" id="PF17517"/>
    </source>
</evidence>
<reference evidence="3 4" key="1">
    <citation type="submission" date="2022-02" db="EMBL/GenBank/DDBJ databases">
        <authorList>
            <person name="Cha I.-T."/>
            <person name="Lee K.-E."/>
            <person name="Park S.-J."/>
        </authorList>
    </citation>
    <scope>NUCLEOTIDE SEQUENCE [LARGE SCALE GENOMIC DNA]</scope>
    <source>
        <strain evidence="3 4">K3R-10</strain>
    </source>
</reference>
<dbReference type="InterPro" id="IPR013783">
    <property type="entry name" value="Ig-like_fold"/>
</dbReference>
<evidence type="ECO:0000256" key="1">
    <source>
        <dbReference type="SAM" id="SignalP"/>
    </source>
</evidence>
<protein>
    <submittedName>
        <fullName evidence="3">T9SS type B sorting domain-containing protein</fullName>
    </submittedName>
</protein>
<dbReference type="Gene3D" id="4.10.1080.10">
    <property type="entry name" value="TSP type-3 repeat"/>
    <property type="match status" value="2"/>
</dbReference>
<keyword evidence="4" id="KW-1185">Reference proteome</keyword>
<accession>A0ABY8N3H8</accession>
<dbReference type="SUPFAM" id="SSF103647">
    <property type="entry name" value="TSP type-3 repeat"/>
    <property type="match status" value="1"/>
</dbReference>
<evidence type="ECO:0000313" key="3">
    <source>
        <dbReference type="EMBL" id="WGK93891.1"/>
    </source>
</evidence>
<feature type="domain" description="IgGFc-binding protein N-terminal" evidence="2">
    <location>
        <begin position="134"/>
        <end position="428"/>
    </location>
</feature>
<dbReference type="Pfam" id="PF17517">
    <property type="entry name" value="IgGFc_binding"/>
    <property type="match status" value="1"/>
</dbReference>
<dbReference type="InterPro" id="IPR028974">
    <property type="entry name" value="TSP_type-3_rpt"/>
</dbReference>
<proteinExistence type="predicted"/>
<gene>
    <name evidence="3" type="ORF">MG292_07295</name>
</gene>
<dbReference type="EMBL" id="CP092332">
    <property type="protein sequence ID" value="WGK93891.1"/>
    <property type="molecule type" value="Genomic_DNA"/>
</dbReference>
<dbReference type="Gene3D" id="2.60.40.10">
    <property type="entry name" value="Immunoglobulins"/>
    <property type="match status" value="1"/>
</dbReference>